<accession>A0ABD5AKC3</accession>
<dbReference type="Proteomes" id="UP001240164">
    <property type="component" value="Unassembled WGS sequence"/>
</dbReference>
<reference evidence="2 3" key="1">
    <citation type="submission" date="2023-07" db="EMBL/GenBank/DDBJ databases">
        <title>Sorghum-associated microbial communities from plants grown in Nebraska, USA.</title>
        <authorList>
            <person name="Schachtman D."/>
        </authorList>
    </citation>
    <scope>NUCLEOTIDE SEQUENCE [LARGE SCALE GENOMIC DNA]</scope>
    <source>
        <strain evidence="2 3">CC146</strain>
    </source>
</reference>
<name>A0ABD5AKC3_ACICA</name>
<dbReference type="Pfam" id="PF05076">
    <property type="entry name" value="SUFU"/>
    <property type="match status" value="1"/>
</dbReference>
<gene>
    <name evidence="2" type="ORF">J2771_001060</name>
</gene>
<dbReference type="RefSeq" id="WP_307010344.1">
    <property type="nucleotide sequence ID" value="NZ_JAUSQP010000001.1"/>
</dbReference>
<evidence type="ECO:0000313" key="2">
    <source>
        <dbReference type="EMBL" id="MDP9802806.1"/>
    </source>
</evidence>
<feature type="domain" description="Suppressor of fused-like" evidence="1">
    <location>
        <begin position="24"/>
        <end position="180"/>
    </location>
</feature>
<sequence length="184" mass="21093">MTIIEHAEKFLGKISYGWRDQWSTDGLQVVCFKNSPYDEVDTFLTIGLSNHELRISDTKNVRHELILPISGLDTPEKIVSLMFFMSEHILSNHNALLRGQVVVLPINIAEKIGFKALYCAMPVFLDDDFATFNKMSSPVVIVWLIPIYSNELDYVAKNGWSKFEDLLQHESLDLFSLKRESILI</sequence>
<evidence type="ECO:0000259" key="1">
    <source>
        <dbReference type="Pfam" id="PF05076"/>
    </source>
</evidence>
<protein>
    <recommendedName>
        <fullName evidence="1">Suppressor of fused-like domain-containing protein</fullName>
    </recommendedName>
</protein>
<evidence type="ECO:0000313" key="3">
    <source>
        <dbReference type="Proteomes" id="UP001240164"/>
    </source>
</evidence>
<dbReference type="EMBL" id="JAUSQP010000001">
    <property type="protein sequence ID" value="MDP9802806.1"/>
    <property type="molecule type" value="Genomic_DNA"/>
</dbReference>
<dbReference type="InterPro" id="IPR020941">
    <property type="entry name" value="SUFU-like_domain"/>
</dbReference>
<comment type="caution">
    <text evidence="2">The sequence shown here is derived from an EMBL/GenBank/DDBJ whole genome shotgun (WGS) entry which is preliminary data.</text>
</comment>
<dbReference type="AlphaFoldDB" id="A0ABD5AKC3"/>
<organism evidence="2 3">
    <name type="scientific">Acinetobacter calcoaceticus</name>
    <dbReference type="NCBI Taxonomy" id="471"/>
    <lineage>
        <taxon>Bacteria</taxon>
        <taxon>Pseudomonadati</taxon>
        <taxon>Pseudomonadota</taxon>
        <taxon>Gammaproteobacteria</taxon>
        <taxon>Moraxellales</taxon>
        <taxon>Moraxellaceae</taxon>
        <taxon>Acinetobacter</taxon>
        <taxon>Acinetobacter calcoaceticus/baumannii complex</taxon>
    </lineage>
</organism>
<proteinExistence type="predicted"/>